<dbReference type="AlphaFoldDB" id="A0A5C6MS09"/>
<evidence type="ECO:0000313" key="2">
    <source>
        <dbReference type="Proteomes" id="UP000324091"/>
    </source>
</evidence>
<dbReference type="Proteomes" id="UP000324091">
    <property type="component" value="Chromosome 7"/>
</dbReference>
<comment type="caution">
    <text evidence="1">The sequence shown here is derived from an EMBL/GenBank/DDBJ whole genome shotgun (WGS) entry which is preliminary data.</text>
</comment>
<keyword evidence="2" id="KW-1185">Reference proteome</keyword>
<gene>
    <name evidence="1" type="ORF">D4764_07G0006050</name>
</gene>
<dbReference type="EMBL" id="RHFK02000020">
    <property type="protein sequence ID" value="TWW57886.1"/>
    <property type="molecule type" value="Genomic_DNA"/>
</dbReference>
<protein>
    <submittedName>
        <fullName evidence="1">Uncharacterized protein</fullName>
    </submittedName>
</protein>
<evidence type="ECO:0000313" key="1">
    <source>
        <dbReference type="EMBL" id="TWW57886.1"/>
    </source>
</evidence>
<name>A0A5C6MS09_9TELE</name>
<proteinExistence type="predicted"/>
<accession>A0A5C6MS09</accession>
<reference evidence="1 2" key="1">
    <citation type="submission" date="2019-04" db="EMBL/GenBank/DDBJ databases">
        <title>Chromosome genome assembly for Takifugu flavidus.</title>
        <authorList>
            <person name="Xiao S."/>
        </authorList>
    </citation>
    <scope>NUCLEOTIDE SEQUENCE [LARGE SCALE GENOMIC DNA]</scope>
    <source>
        <strain evidence="1">HTHZ2018</strain>
        <tissue evidence="1">Muscle</tissue>
    </source>
</reference>
<sequence>MMDLSPAVQEQLRSSFSTGAIPDWFHGIITRKMRGFSARSMEADGG</sequence>
<organism evidence="1 2">
    <name type="scientific">Takifugu flavidus</name>
    <name type="common">sansaifugu</name>
    <dbReference type="NCBI Taxonomy" id="433684"/>
    <lineage>
        <taxon>Eukaryota</taxon>
        <taxon>Metazoa</taxon>
        <taxon>Chordata</taxon>
        <taxon>Craniata</taxon>
        <taxon>Vertebrata</taxon>
        <taxon>Euteleostomi</taxon>
        <taxon>Actinopterygii</taxon>
        <taxon>Neopterygii</taxon>
        <taxon>Teleostei</taxon>
        <taxon>Neoteleostei</taxon>
        <taxon>Acanthomorphata</taxon>
        <taxon>Eupercaria</taxon>
        <taxon>Tetraodontiformes</taxon>
        <taxon>Tetradontoidea</taxon>
        <taxon>Tetraodontidae</taxon>
        <taxon>Takifugu</taxon>
    </lineage>
</organism>